<accession>A0A926INA5</accession>
<keyword evidence="3" id="KW-1185">Reference proteome</keyword>
<keyword evidence="1" id="KW-0812">Transmembrane</keyword>
<feature type="transmembrane region" description="Helical" evidence="1">
    <location>
        <begin position="51"/>
        <end position="68"/>
    </location>
</feature>
<comment type="caution">
    <text evidence="2">The sequence shown here is derived from an EMBL/GenBank/DDBJ whole genome shotgun (WGS) entry which is preliminary data.</text>
</comment>
<name>A0A926INA5_9FIRM</name>
<gene>
    <name evidence="2" type="ORF">H8706_08660</name>
</gene>
<dbReference type="RefSeq" id="WP_262432313.1">
    <property type="nucleotide sequence ID" value="NZ_JACRTE010000011.1"/>
</dbReference>
<protein>
    <submittedName>
        <fullName evidence="2">PrgI family protein</fullName>
    </submittedName>
</protein>
<keyword evidence="1" id="KW-1133">Transmembrane helix</keyword>
<keyword evidence="1" id="KW-0472">Membrane</keyword>
<feature type="transmembrane region" description="Helical" evidence="1">
    <location>
        <begin position="20"/>
        <end position="39"/>
    </location>
</feature>
<organism evidence="2 3">
    <name type="scientific">Qingrenia yutianensis</name>
    <dbReference type="NCBI Taxonomy" id="2763676"/>
    <lineage>
        <taxon>Bacteria</taxon>
        <taxon>Bacillati</taxon>
        <taxon>Bacillota</taxon>
        <taxon>Clostridia</taxon>
        <taxon>Eubacteriales</taxon>
        <taxon>Oscillospiraceae</taxon>
        <taxon>Qingrenia</taxon>
    </lineage>
</organism>
<evidence type="ECO:0000313" key="2">
    <source>
        <dbReference type="EMBL" id="MBC8596937.1"/>
    </source>
</evidence>
<evidence type="ECO:0000256" key="1">
    <source>
        <dbReference type="SAM" id="Phobius"/>
    </source>
</evidence>
<evidence type="ECO:0000313" key="3">
    <source>
        <dbReference type="Proteomes" id="UP000647416"/>
    </source>
</evidence>
<dbReference type="EMBL" id="JACRTE010000011">
    <property type="protein sequence ID" value="MBC8596937.1"/>
    <property type="molecule type" value="Genomic_DNA"/>
</dbReference>
<dbReference type="AlphaFoldDB" id="A0A926INA5"/>
<dbReference type="Pfam" id="PF12666">
    <property type="entry name" value="PrgI"/>
    <property type="match status" value="1"/>
</dbReference>
<proteinExistence type="predicted"/>
<sequence length="140" mass="15880">MEIRINKEIKDYHESLFFGLSTRQFICSVAAVGAAVGIYFGLKNYIDKETVSWLCIVAAAPIAVTGFFKYNGMNFEEFVGAWFRSEFLAAGVRKFESTNYLYEMIKEELTNGNAKSVRKKKPNKKAKKKNCKDCSTVDTD</sequence>
<reference evidence="2" key="1">
    <citation type="submission" date="2020-08" db="EMBL/GenBank/DDBJ databases">
        <title>Genome public.</title>
        <authorList>
            <person name="Liu C."/>
            <person name="Sun Q."/>
        </authorList>
    </citation>
    <scope>NUCLEOTIDE SEQUENCE</scope>
    <source>
        <strain evidence="2">NSJ-50</strain>
    </source>
</reference>
<dbReference type="Proteomes" id="UP000647416">
    <property type="component" value="Unassembled WGS sequence"/>
</dbReference>
<dbReference type="InterPro" id="IPR024414">
    <property type="entry name" value="Uncharacterised_PrgI"/>
</dbReference>